<gene>
    <name evidence="1" type="ORF">FCL54_07420</name>
</gene>
<reference evidence="1 2" key="1">
    <citation type="submission" date="2019-04" db="EMBL/GenBank/DDBJ databases">
        <title>Bacillus caeni sp. nov., a bacterium isolated from mangrove sediment.</title>
        <authorList>
            <person name="Huang H."/>
            <person name="Mo K."/>
            <person name="Hu Y."/>
        </authorList>
    </citation>
    <scope>NUCLEOTIDE SEQUENCE [LARGE SCALE GENOMIC DNA]</scope>
    <source>
        <strain evidence="1 2">HB172195</strain>
    </source>
</reference>
<dbReference type="AlphaFoldDB" id="A0A5R9F7P4"/>
<name>A0A5R9F7P4_9BACL</name>
<protein>
    <submittedName>
        <fullName evidence="1">Uncharacterized protein</fullName>
    </submittedName>
</protein>
<sequence length="107" mass="12260">MVSVLVLFLMIGLLLFLYWQGRNVSQKETVDKNLLKGTIITDILIVLVVHRIISEQEAELLKDSSLEEVEDYILNHTDLSVNDWDAWINNQWDGIQVDSFDGDLDLG</sequence>
<dbReference type="EMBL" id="SWLG01000005">
    <property type="protein sequence ID" value="TLS37648.1"/>
    <property type="molecule type" value="Genomic_DNA"/>
</dbReference>
<proteinExistence type="predicted"/>
<keyword evidence="2" id="KW-1185">Reference proteome</keyword>
<organism evidence="1 2">
    <name type="scientific">Exobacillus caeni</name>
    <dbReference type="NCBI Taxonomy" id="2574798"/>
    <lineage>
        <taxon>Bacteria</taxon>
        <taxon>Bacillati</taxon>
        <taxon>Bacillota</taxon>
        <taxon>Bacilli</taxon>
        <taxon>Bacillales</taxon>
        <taxon>Guptibacillaceae</taxon>
        <taxon>Exobacillus</taxon>
    </lineage>
</organism>
<dbReference type="RefSeq" id="WP_138124944.1">
    <property type="nucleotide sequence ID" value="NZ_SWLG01000005.1"/>
</dbReference>
<comment type="caution">
    <text evidence="1">The sequence shown here is derived from an EMBL/GenBank/DDBJ whole genome shotgun (WGS) entry which is preliminary data.</text>
</comment>
<dbReference type="Proteomes" id="UP000308230">
    <property type="component" value="Unassembled WGS sequence"/>
</dbReference>
<evidence type="ECO:0000313" key="1">
    <source>
        <dbReference type="EMBL" id="TLS37648.1"/>
    </source>
</evidence>
<accession>A0A5R9F7P4</accession>
<evidence type="ECO:0000313" key="2">
    <source>
        <dbReference type="Proteomes" id="UP000308230"/>
    </source>
</evidence>